<dbReference type="PANTHER" id="PTHR32009">
    <property type="entry name" value="TMV RESISTANCE PROTEIN N-LIKE"/>
    <property type="match status" value="1"/>
</dbReference>
<feature type="domain" description="Reverse transcriptase" evidence="4">
    <location>
        <begin position="1058"/>
        <end position="1301"/>
    </location>
</feature>
<evidence type="ECO:0000259" key="3">
    <source>
        <dbReference type="PROSITE" id="PS50104"/>
    </source>
</evidence>
<feature type="region of interest" description="Disordered" evidence="2">
    <location>
        <begin position="1"/>
        <end position="21"/>
    </location>
</feature>
<protein>
    <recommendedName>
        <fullName evidence="6">TIR domain-containing protein</fullName>
    </recommendedName>
</protein>
<dbReference type="PROSITE" id="PS50104">
    <property type="entry name" value="TIR"/>
    <property type="match status" value="1"/>
</dbReference>
<proteinExistence type="predicted"/>
<dbReference type="InterPro" id="IPR000477">
    <property type="entry name" value="RT_dom"/>
</dbReference>
<feature type="region of interest" description="Disordered" evidence="2">
    <location>
        <begin position="519"/>
        <end position="582"/>
    </location>
</feature>
<evidence type="ECO:0000256" key="1">
    <source>
        <dbReference type="ARBA" id="ARBA00023027"/>
    </source>
</evidence>
<dbReference type="InterPro" id="IPR000157">
    <property type="entry name" value="TIR_dom"/>
</dbReference>
<feature type="compositionally biased region" description="Polar residues" evidence="2">
    <location>
        <begin position="1"/>
        <end position="10"/>
    </location>
</feature>
<dbReference type="FunFam" id="3.40.50.10140:FF:000007">
    <property type="entry name" value="Disease resistance protein (TIR-NBS-LRR class)"/>
    <property type="match status" value="1"/>
</dbReference>
<dbReference type="InterPro" id="IPR036691">
    <property type="entry name" value="Endo/exonu/phosph_ase_sf"/>
</dbReference>
<evidence type="ECO:0008006" key="6">
    <source>
        <dbReference type="Google" id="ProtNLM"/>
    </source>
</evidence>
<dbReference type="InterPro" id="IPR035897">
    <property type="entry name" value="Toll_tir_struct_dom_sf"/>
</dbReference>
<dbReference type="SUPFAM" id="SSF56219">
    <property type="entry name" value="DNase I-like"/>
    <property type="match status" value="1"/>
</dbReference>
<dbReference type="SMART" id="SM00255">
    <property type="entry name" value="TIR"/>
    <property type="match status" value="1"/>
</dbReference>
<dbReference type="InterPro" id="IPR026960">
    <property type="entry name" value="RVT-Znf"/>
</dbReference>
<dbReference type="Pfam" id="PF00078">
    <property type="entry name" value="RVT_1"/>
    <property type="match status" value="1"/>
</dbReference>
<dbReference type="EMBL" id="OIVN01001811">
    <property type="protein sequence ID" value="SPC97909.1"/>
    <property type="molecule type" value="Genomic_DNA"/>
</dbReference>
<evidence type="ECO:0000259" key="4">
    <source>
        <dbReference type="PROSITE" id="PS50878"/>
    </source>
</evidence>
<reference evidence="5" key="1">
    <citation type="submission" date="2018-02" db="EMBL/GenBank/DDBJ databases">
        <authorList>
            <person name="Cohen D.B."/>
            <person name="Kent A.D."/>
        </authorList>
    </citation>
    <scope>NUCLEOTIDE SEQUENCE</scope>
</reference>
<keyword evidence="1" id="KW-0520">NAD</keyword>
<sequence length="1627" mass="182536">MASLTSEKALSSSSSSSSTPRWSYDVFLSFRGRDTRNNFTDHLYAALKQKGIVTFRDDEKLERGKSISLELLKAVEESRFAIVILSKNYASSTWCLEELEKIVRCMKEKGMTVLPVFCDVDPSDVRNQRGTFAQAFVEYEECFKENIEKVQTWRKALMEVANISGWHLQDRFHQFQWLLLLPSPSTPFPLYIPSPPIPPATLPPPPPATLPPPPAYYPQRTLHPPCFGSFPSQIPITLTWPNPFTTHNSFTQPQPIPNTAPPTITPAPPTITHITSSHTPTPTTNAPLPPPTTAVATAKGKSFARVGKGIKAAIFYVGAKRFTLNFDGGQWATMRSSSELKGFFRTGYSILELSCLQNKYGRFVELAEYHGGAQRGGIRVSEGYRGKGWDCFHRELDFFFLGKAVPVTIGKPRNKKVQLIWRESVSRKNPAIVTKSGIANNSGGLNLSCAKLDPAAPRPTRKSSFIWNPLPNTLRVTKLEREKRQAQWVGLKYKAQGLAQINKQGGPVSVHTQEAQVITSASREPKCPEISIRASPLSVSSDGDSDGDTEASSDPLVGSTEDGEVPAPVSSGKEVDNSRGDLSPTSSVWMDLAVGFHVAEEVVASESLPFSDLQFEKGETSHWVTEPKDVEGWVSLPLDLAGNIDGEPISPLDCVPLALIMPSGVASDLNDQVLEPSQWVKGRHKAFCKLVGFPIESHEQECLALLQRIEADRFTKKSTSVSHRRQGVKGTRELRSLISSINYEGRQPLNTGCVAGNTMWFACRKLSLKGLTFSWCEAYGVTPMLIGRCSQLQGVSNGLEWVGTGLYGSTYDGLRHEFWDELGTVCQKWGLPWCVFGDFNMVRFPSERLGCTRLTSHMMDFLDFIEESHLVDLPLGGGQYTWSRGSDTPAMTRIDRFLISSNWEDSYPKVNQKLMPRPLSNHFPILLEVGGMLRGKSLFRFENMWLKSEGFVERVQRWCSSYSFSGPPSFILACKLKALKTDLKKWNLLEFGNVGCKQHHLLGQLEALNSRECSGEEILQVVRDLQGDKSPGPDGFNMAFFQKCWQVVKNDVLGFFEEVYEHGTFAYSLNATFVALIPKKQNASNIRDFRPISLVGCVYKILAKVLANRLKRVLDGLVSEFQNAFVRSRQTPDSVLIANECLGSRLRSNIPGVVCKLDIEKAHDHVNWDCLLHLLERFFESSRGLRQGDPLSPLLFLLIMEVLSQLLRRTEEAGLIHGFKAGKELVSGLSISHLLFADDTIVFCDADPDQLLHLRMVLGCFEVVTGLGVNMGKSELVLVGAHVAERIEKFQCNFLWGGLGEGFKHHLVEWNTVCSPLANGGLGVRRVEVINRALLGKWLWRFGREDSHLWRRVIAAKYGLEGGGWFSKQPKGTHGCSLWKGIMLGRDRFRSHIELVAGKGDRILFWHDMWCGGIPLKSLFLVLFSCSSNKTVSIESLLCRPVEGGGRVWNLPFIRDFNDWEMDDVLNFFTFIHSKAPANEDPDVLRWKLRQHGRFYAKSYYHVLSGKAGISFPWKAIWRVNAPRRVAFFMWTAAWGKILTCDNLMRRGYSMAGWCCMCRVGCETGDHLLIHCSLTLNLWHSVLRAFGVLWVFPNRVVDLIYGWHNWFGKHDSAVWNLVPSCLMWTIW</sequence>
<gene>
    <name evidence="5" type="ORF">FSB_LOCUS25791</name>
</gene>
<dbReference type="GO" id="GO:0007165">
    <property type="term" value="P:signal transduction"/>
    <property type="evidence" value="ECO:0007669"/>
    <property type="project" value="InterPro"/>
</dbReference>
<dbReference type="PANTHER" id="PTHR32009:SF153">
    <property type="entry name" value="TMV RESISTANCE PROTEIN N-LIKE"/>
    <property type="match status" value="1"/>
</dbReference>
<dbReference type="SUPFAM" id="SSF81995">
    <property type="entry name" value="beta-sandwich domain of Sec23/24"/>
    <property type="match status" value="1"/>
</dbReference>
<feature type="domain" description="TIR" evidence="3">
    <location>
        <begin position="22"/>
        <end position="180"/>
    </location>
</feature>
<organism evidence="5">
    <name type="scientific">Fagus sylvatica</name>
    <name type="common">Beechnut</name>
    <dbReference type="NCBI Taxonomy" id="28930"/>
    <lineage>
        <taxon>Eukaryota</taxon>
        <taxon>Viridiplantae</taxon>
        <taxon>Streptophyta</taxon>
        <taxon>Embryophyta</taxon>
        <taxon>Tracheophyta</taxon>
        <taxon>Spermatophyta</taxon>
        <taxon>Magnoliopsida</taxon>
        <taxon>eudicotyledons</taxon>
        <taxon>Gunneridae</taxon>
        <taxon>Pentapetalae</taxon>
        <taxon>rosids</taxon>
        <taxon>fabids</taxon>
        <taxon>Fagales</taxon>
        <taxon>Fagaceae</taxon>
        <taxon>Fagus</taxon>
    </lineage>
</organism>
<dbReference type="Pfam" id="PF13966">
    <property type="entry name" value="zf-RVT"/>
    <property type="match status" value="1"/>
</dbReference>
<dbReference type="Gene3D" id="3.40.50.10140">
    <property type="entry name" value="Toll/interleukin-1 receptor homology (TIR) domain"/>
    <property type="match status" value="1"/>
</dbReference>
<dbReference type="Gene3D" id="3.60.10.10">
    <property type="entry name" value="Endonuclease/exonuclease/phosphatase"/>
    <property type="match status" value="1"/>
</dbReference>
<accession>A0A2N9GEV9</accession>
<dbReference type="SUPFAM" id="SSF52200">
    <property type="entry name" value="Toll/Interleukin receptor TIR domain"/>
    <property type="match status" value="1"/>
</dbReference>
<dbReference type="CDD" id="cd01650">
    <property type="entry name" value="RT_nLTR_like"/>
    <property type="match status" value="1"/>
</dbReference>
<dbReference type="InterPro" id="IPR043502">
    <property type="entry name" value="DNA/RNA_pol_sf"/>
</dbReference>
<name>A0A2N9GEV9_FAGSY</name>
<evidence type="ECO:0000256" key="2">
    <source>
        <dbReference type="SAM" id="MobiDB-lite"/>
    </source>
</evidence>
<dbReference type="SUPFAM" id="SSF56672">
    <property type="entry name" value="DNA/RNA polymerases"/>
    <property type="match status" value="1"/>
</dbReference>
<dbReference type="Pfam" id="PF01582">
    <property type="entry name" value="TIR"/>
    <property type="match status" value="1"/>
</dbReference>
<dbReference type="PROSITE" id="PS50878">
    <property type="entry name" value="RT_POL"/>
    <property type="match status" value="1"/>
</dbReference>
<evidence type="ECO:0000313" key="5">
    <source>
        <dbReference type="EMBL" id="SPC97909.1"/>
    </source>
</evidence>